<feature type="transmembrane region" description="Helical" evidence="4">
    <location>
        <begin position="273"/>
        <end position="292"/>
    </location>
</feature>
<evidence type="ECO:0000256" key="1">
    <source>
        <dbReference type="ARBA" id="ARBA00006739"/>
    </source>
</evidence>
<comment type="caution">
    <text evidence="6">The sequence shown here is derived from an EMBL/GenBank/DDBJ whole genome shotgun (WGS) entry which is preliminary data.</text>
</comment>
<dbReference type="RefSeq" id="WP_171297967.1">
    <property type="nucleotide sequence ID" value="NZ_CP087098.1"/>
</dbReference>
<gene>
    <name evidence="6" type="ORF">HLQ16_15365</name>
</gene>
<protein>
    <submittedName>
        <fullName evidence="6">Glycosyltransferase family 2 protein</fullName>
    </submittedName>
</protein>
<accession>A0A7Y3SYD4</accession>
<dbReference type="Pfam" id="PF00535">
    <property type="entry name" value="Glycos_transf_2"/>
    <property type="match status" value="1"/>
</dbReference>
<evidence type="ECO:0000313" key="7">
    <source>
        <dbReference type="Proteomes" id="UP000531659"/>
    </source>
</evidence>
<feature type="domain" description="Glycosyltransferase 2-like" evidence="5">
    <location>
        <begin position="6"/>
        <end position="123"/>
    </location>
</feature>
<organism evidence="6 7">
    <name type="scientific">Clostridium estertheticum</name>
    <dbReference type="NCBI Taxonomy" id="238834"/>
    <lineage>
        <taxon>Bacteria</taxon>
        <taxon>Bacillati</taxon>
        <taxon>Bacillota</taxon>
        <taxon>Clostridia</taxon>
        <taxon>Eubacteriales</taxon>
        <taxon>Clostridiaceae</taxon>
        <taxon>Clostridium</taxon>
    </lineage>
</organism>
<proteinExistence type="inferred from homology"/>
<evidence type="ECO:0000313" key="6">
    <source>
        <dbReference type="EMBL" id="NNU77313.1"/>
    </source>
</evidence>
<dbReference type="Gene3D" id="3.90.550.10">
    <property type="entry name" value="Spore Coat Polysaccharide Biosynthesis Protein SpsA, Chain A"/>
    <property type="match status" value="1"/>
</dbReference>
<name>A0A7Y3SYD4_9CLOT</name>
<evidence type="ECO:0000256" key="3">
    <source>
        <dbReference type="ARBA" id="ARBA00022679"/>
    </source>
</evidence>
<dbReference type="EMBL" id="JABEYB010000012">
    <property type="protein sequence ID" value="NNU77313.1"/>
    <property type="molecule type" value="Genomic_DNA"/>
</dbReference>
<evidence type="ECO:0000256" key="4">
    <source>
        <dbReference type="SAM" id="Phobius"/>
    </source>
</evidence>
<evidence type="ECO:0000256" key="2">
    <source>
        <dbReference type="ARBA" id="ARBA00022676"/>
    </source>
</evidence>
<comment type="similarity">
    <text evidence="1">Belongs to the glycosyltransferase 2 family.</text>
</comment>
<dbReference type="GO" id="GO:0016757">
    <property type="term" value="F:glycosyltransferase activity"/>
    <property type="evidence" value="ECO:0007669"/>
    <property type="project" value="UniProtKB-KW"/>
</dbReference>
<keyword evidence="3 6" id="KW-0808">Transferase</keyword>
<dbReference type="InterPro" id="IPR001173">
    <property type="entry name" value="Glyco_trans_2-like"/>
</dbReference>
<evidence type="ECO:0000259" key="5">
    <source>
        <dbReference type="Pfam" id="PF00535"/>
    </source>
</evidence>
<dbReference type="SUPFAM" id="SSF53448">
    <property type="entry name" value="Nucleotide-diphospho-sugar transferases"/>
    <property type="match status" value="1"/>
</dbReference>
<reference evidence="6 7" key="1">
    <citation type="submission" date="2020-05" db="EMBL/GenBank/DDBJ databases">
        <title>Complete genome of Clostridium estertheticum subspecies estertheticum, isolated from Vacuum packed lamb meat from New Zealand imported to Switzerland.</title>
        <authorList>
            <person name="Wambui J."/>
            <person name="Stevens M.J.A."/>
            <person name="Stephan R."/>
        </authorList>
    </citation>
    <scope>NUCLEOTIDE SEQUENCE [LARGE SCALE GENOMIC DNA]</scope>
    <source>
        <strain evidence="6 7">CEST001</strain>
    </source>
</reference>
<dbReference type="Proteomes" id="UP000531659">
    <property type="component" value="Unassembled WGS sequence"/>
</dbReference>
<keyword evidence="4" id="KW-0812">Transmembrane</keyword>
<sequence>MCNKISVFTPTYNRAFILESLYKSLVNQKYSDFNWIIVDDGSTDNTQHLVDKWINEKRVKIIYKKQNNQGKHVAINRGVNLCDSELFFIVDSDDFISEDSLEKIVTFWDGNKNGDLISGIIALKKYYKKNKIVGTELPKGLLTATLTELYEKYNVTGDKVVIYRTDILKKFPFPTFKGELFLLESIVFKKIDCVYKMLLLNEPIYFCEYLEDGLSQDFRKLYRENPRGFLESFNMNLEESNILKNKIKSAAHLINLSLYLKDFKYVKKFSSKWFMIPAFPLALYLYIKIFIFKVSDVKSFNRQ</sequence>
<dbReference type="AlphaFoldDB" id="A0A7Y3SYD4"/>
<dbReference type="CDD" id="cd00761">
    <property type="entry name" value="Glyco_tranf_GTA_type"/>
    <property type="match status" value="1"/>
</dbReference>
<dbReference type="PANTHER" id="PTHR43630:SF1">
    <property type="entry name" value="POLY-BETA-1,6-N-ACETYL-D-GLUCOSAMINE SYNTHASE"/>
    <property type="match status" value="1"/>
</dbReference>
<keyword evidence="2" id="KW-0328">Glycosyltransferase</keyword>
<dbReference type="PANTHER" id="PTHR43630">
    <property type="entry name" value="POLY-BETA-1,6-N-ACETYL-D-GLUCOSAMINE SYNTHASE"/>
    <property type="match status" value="1"/>
</dbReference>
<keyword evidence="4" id="KW-1133">Transmembrane helix</keyword>
<dbReference type="InterPro" id="IPR029044">
    <property type="entry name" value="Nucleotide-diphossugar_trans"/>
</dbReference>
<keyword evidence="4" id="KW-0472">Membrane</keyword>